<dbReference type="Proteomes" id="UP000294847">
    <property type="component" value="Chromosome 2"/>
</dbReference>
<evidence type="ECO:0000313" key="2">
    <source>
        <dbReference type="EMBL" id="QBZ57092.1"/>
    </source>
</evidence>
<dbReference type="AlphaFoldDB" id="A0A4P7N685"/>
<dbReference type="EMBL" id="CP034205">
    <property type="protein sequence ID" value="QBZ57092.1"/>
    <property type="molecule type" value="Genomic_DNA"/>
</dbReference>
<sequence>MAGSSSSASSVVEDVDEPRENDEDVTMAIDYQTGPSITQLSIPDSIPPHPPEMRSIIRRMRRQDLQLQSSHISPDSPPSEGEMSLAGSVLDYREKCQQGYQGTEGCTSDASSSILFPKWMEQQDVQLDLDAGQMGSSSSQARGIVEYTVTSANLAPSWITTPASPSPGGPTPVINEPGILVPDTCEPATDIASDDNLLSEKFDLTADLTPELPNSGLQAMMIHAKLRASLPRLASGVNRRDLVRFHLSDEVAQHCSSRVLNRVYKPARTRVRGRVPARKPATPPSGPSEKGSSAKPTSSAKDKESSFVETGGAAALA</sequence>
<evidence type="ECO:0000313" key="3">
    <source>
        <dbReference type="Proteomes" id="UP000294847"/>
    </source>
</evidence>
<accession>A0A4P7N685</accession>
<feature type="compositionally biased region" description="Low complexity" evidence="1">
    <location>
        <begin position="1"/>
        <end position="10"/>
    </location>
</feature>
<feature type="compositionally biased region" description="Basic residues" evidence="1">
    <location>
        <begin position="266"/>
        <end position="277"/>
    </location>
</feature>
<evidence type="ECO:0000256" key="1">
    <source>
        <dbReference type="SAM" id="MobiDB-lite"/>
    </source>
</evidence>
<protein>
    <submittedName>
        <fullName evidence="2">Uncharacterized protein</fullName>
    </submittedName>
</protein>
<gene>
    <name evidence="2" type="ORF">PoMZ_02013</name>
</gene>
<name>A0A4P7N685_PYROR</name>
<feature type="region of interest" description="Disordered" evidence="1">
    <location>
        <begin position="266"/>
        <end position="317"/>
    </location>
</feature>
<feature type="compositionally biased region" description="Acidic residues" evidence="1">
    <location>
        <begin position="13"/>
        <end position="24"/>
    </location>
</feature>
<feature type="region of interest" description="Disordered" evidence="1">
    <location>
        <begin position="1"/>
        <end position="24"/>
    </location>
</feature>
<organism evidence="2 3">
    <name type="scientific">Pyricularia oryzae</name>
    <name type="common">Rice blast fungus</name>
    <name type="synonym">Magnaporthe oryzae</name>
    <dbReference type="NCBI Taxonomy" id="318829"/>
    <lineage>
        <taxon>Eukaryota</taxon>
        <taxon>Fungi</taxon>
        <taxon>Dikarya</taxon>
        <taxon>Ascomycota</taxon>
        <taxon>Pezizomycotina</taxon>
        <taxon>Sordariomycetes</taxon>
        <taxon>Sordariomycetidae</taxon>
        <taxon>Magnaporthales</taxon>
        <taxon>Pyriculariaceae</taxon>
        <taxon>Pyricularia</taxon>
    </lineage>
</organism>
<proteinExistence type="predicted"/>
<reference evidence="2 3" key="1">
    <citation type="journal article" date="2019" name="Mol. Biol. Evol.">
        <title>Blast fungal genomes show frequent chromosomal changes, gene gains and losses, and effector gene turnover.</title>
        <authorList>
            <person name="Gomez Luciano L.B."/>
            <person name="Jason Tsai I."/>
            <person name="Chuma I."/>
            <person name="Tosa Y."/>
            <person name="Chen Y.H."/>
            <person name="Li J.Y."/>
            <person name="Li M.Y."/>
            <person name="Jade Lu M.Y."/>
            <person name="Nakayashiki H."/>
            <person name="Li W.H."/>
        </authorList>
    </citation>
    <scope>NUCLEOTIDE SEQUENCE [LARGE SCALE GENOMIC DNA]</scope>
    <source>
        <strain evidence="2">MZ5-1-6</strain>
    </source>
</reference>
<feature type="compositionally biased region" description="Polar residues" evidence="1">
    <location>
        <begin position="290"/>
        <end position="299"/>
    </location>
</feature>